<comment type="caution">
    <text evidence="2">The sequence shown here is derived from an EMBL/GenBank/DDBJ whole genome shotgun (WGS) entry which is preliminary data.</text>
</comment>
<evidence type="ECO:0000313" key="2">
    <source>
        <dbReference type="EMBL" id="KUG27905.1"/>
    </source>
</evidence>
<dbReference type="CDD" id="cd00254">
    <property type="entry name" value="LT-like"/>
    <property type="match status" value="1"/>
</dbReference>
<dbReference type="Gene3D" id="1.10.530.10">
    <property type="match status" value="1"/>
</dbReference>
<sequence>MLRAMRRTRAALCLAFILACLPANAPCGEVIYKYDAPGGVVHLSNRRLSKDYRPYFYMRVPRAVDPDKLMAVIRYYGRRHKVDPELVRAMVEVESGFVIEAVSPKGAQGLMQIMPGTGRDLGLTEPFEPGPNIEAGVRYMRDMLDRFGGDASLALAAYNAGPGRVSRNAGVPDIPETKDYVAKVMDRYGARSGMR</sequence>
<dbReference type="PROSITE" id="PS51257">
    <property type="entry name" value="PROKAR_LIPOPROTEIN"/>
    <property type="match status" value="1"/>
</dbReference>
<gene>
    <name evidence="2" type="ORF">ASZ90_002235</name>
</gene>
<dbReference type="SUPFAM" id="SSF53955">
    <property type="entry name" value="Lysozyme-like"/>
    <property type="match status" value="1"/>
</dbReference>
<dbReference type="PANTHER" id="PTHR37423:SF2">
    <property type="entry name" value="MEMBRANE-BOUND LYTIC MUREIN TRANSGLYCOSYLASE C"/>
    <property type="match status" value="1"/>
</dbReference>
<protein>
    <submittedName>
        <fullName evidence="2">Lytic transglycosylase</fullName>
    </submittedName>
</protein>
<dbReference type="Pfam" id="PF01464">
    <property type="entry name" value="SLT"/>
    <property type="match status" value="1"/>
</dbReference>
<dbReference type="EMBL" id="LNQE01000276">
    <property type="protein sequence ID" value="KUG27905.1"/>
    <property type="molecule type" value="Genomic_DNA"/>
</dbReference>
<name>A0A0W8G4C9_9ZZZZ</name>
<dbReference type="AlphaFoldDB" id="A0A0W8G4C9"/>
<evidence type="ECO:0000259" key="1">
    <source>
        <dbReference type="Pfam" id="PF01464"/>
    </source>
</evidence>
<dbReference type="InterPro" id="IPR008258">
    <property type="entry name" value="Transglycosylase_SLT_dom_1"/>
</dbReference>
<accession>A0A0W8G4C9</accession>
<dbReference type="InterPro" id="IPR023346">
    <property type="entry name" value="Lysozyme-like_dom_sf"/>
</dbReference>
<dbReference type="PANTHER" id="PTHR37423">
    <property type="entry name" value="SOLUBLE LYTIC MUREIN TRANSGLYCOSYLASE-RELATED"/>
    <property type="match status" value="1"/>
</dbReference>
<reference evidence="2" key="1">
    <citation type="journal article" date="2015" name="Proc. Natl. Acad. Sci. U.S.A.">
        <title>Networks of energetic and metabolic interactions define dynamics in microbial communities.</title>
        <authorList>
            <person name="Embree M."/>
            <person name="Liu J.K."/>
            <person name="Al-Bassam M.M."/>
            <person name="Zengler K."/>
        </authorList>
    </citation>
    <scope>NUCLEOTIDE SEQUENCE</scope>
</reference>
<organism evidence="2">
    <name type="scientific">hydrocarbon metagenome</name>
    <dbReference type="NCBI Taxonomy" id="938273"/>
    <lineage>
        <taxon>unclassified sequences</taxon>
        <taxon>metagenomes</taxon>
        <taxon>ecological metagenomes</taxon>
    </lineage>
</organism>
<proteinExistence type="predicted"/>
<feature type="domain" description="Transglycosylase SLT" evidence="1">
    <location>
        <begin position="73"/>
        <end position="170"/>
    </location>
</feature>